<evidence type="ECO:0000313" key="3">
    <source>
        <dbReference type="EMBL" id="PWQ98976.1"/>
    </source>
</evidence>
<dbReference type="RefSeq" id="WP_109821782.1">
    <property type="nucleotide sequence ID" value="NZ_QGKL01000009.1"/>
</dbReference>
<organism evidence="3 4">
    <name type="scientific">Leucothrix arctica</name>
    <dbReference type="NCBI Taxonomy" id="1481894"/>
    <lineage>
        <taxon>Bacteria</taxon>
        <taxon>Pseudomonadati</taxon>
        <taxon>Pseudomonadota</taxon>
        <taxon>Gammaproteobacteria</taxon>
        <taxon>Thiotrichales</taxon>
        <taxon>Thiotrichaceae</taxon>
        <taxon>Leucothrix</taxon>
    </lineage>
</organism>
<dbReference type="OrthoDB" id="5619228at2"/>
<keyword evidence="2" id="KW-1133">Transmembrane helix</keyword>
<proteinExistence type="predicted"/>
<protein>
    <recommendedName>
        <fullName evidence="5">Cellulose-binding protein</fullName>
    </recommendedName>
</protein>
<reference evidence="3 4" key="1">
    <citation type="submission" date="2018-05" db="EMBL/GenBank/DDBJ databases">
        <title>Leucothrix arctica sp. nov., isolated from Arctic seawater.</title>
        <authorList>
            <person name="Choi A."/>
            <person name="Baek K."/>
        </authorList>
    </citation>
    <scope>NUCLEOTIDE SEQUENCE [LARGE SCALE GENOMIC DNA]</scope>
    <source>
        <strain evidence="3 4">IMCC9719</strain>
    </source>
</reference>
<evidence type="ECO:0008006" key="5">
    <source>
        <dbReference type="Google" id="ProtNLM"/>
    </source>
</evidence>
<evidence type="ECO:0000256" key="2">
    <source>
        <dbReference type="SAM" id="Phobius"/>
    </source>
</evidence>
<dbReference type="EMBL" id="QGKL01000009">
    <property type="protein sequence ID" value="PWQ98976.1"/>
    <property type="molecule type" value="Genomic_DNA"/>
</dbReference>
<dbReference type="Proteomes" id="UP000245506">
    <property type="component" value="Unassembled WGS sequence"/>
</dbReference>
<sequence length="561" mass="64038">MRTLFKLILTLFVIAAIVLGAYYAYTRILKPNRIPHTPPSPAEKAQLIQQKQHARYLLGSNTNEIREDNASIPFLDLFKSSIPFPDTHPWLSSKDVIYDAHGWPTDLKGGVAGTKFLNRLPEGTVANGQYTVLYDGEGELQYGNDAKLVKTSNGKHIISIQAGKDKILNASVIIRKTNLANPLRNIRILPSGGICQGNPYQHVNNASKCQTPYLAFENNYQAILFNPDYLNFMKDFRLIRFMNMAGMTRNPINQWEDRNRPEKSTWAGKEGTRGTPVEVMVSLANQLKADAWFSMPYQASNDYIKQFAEYTAKHLNPSLKVYIEYSNEVWNNIFIHRRYTINQGIAQKLDQHPETAGIKFYAKRSTETFKLWENAFNSKERLVRVLSGWSANHRLTSQLLSYNGTHKHVDVFAVAPYFYASLESMREAKNVDDIFEEITDNSSRYGLPAIIKQIKKQVAITEEFGVELVAYEGGQHLVDWETRTAEQHPNPLLYAANRDKRMGAAYSEYLTAWNKAGGKSFVHFSAPRIYSWYGSWGAKEFVTQKRSKAPKYDALLRYIDK</sequence>
<name>A0A317CKE5_9GAMM</name>
<feature type="region of interest" description="Disordered" evidence="1">
    <location>
        <begin position="253"/>
        <end position="272"/>
    </location>
</feature>
<comment type="caution">
    <text evidence="3">The sequence shown here is derived from an EMBL/GenBank/DDBJ whole genome shotgun (WGS) entry which is preliminary data.</text>
</comment>
<accession>A0A317CKE5</accession>
<feature type="transmembrane region" description="Helical" evidence="2">
    <location>
        <begin position="7"/>
        <end position="25"/>
    </location>
</feature>
<dbReference type="AlphaFoldDB" id="A0A317CKE5"/>
<evidence type="ECO:0000256" key="1">
    <source>
        <dbReference type="SAM" id="MobiDB-lite"/>
    </source>
</evidence>
<evidence type="ECO:0000313" key="4">
    <source>
        <dbReference type="Proteomes" id="UP000245506"/>
    </source>
</evidence>
<keyword evidence="2" id="KW-0812">Transmembrane</keyword>
<keyword evidence="4" id="KW-1185">Reference proteome</keyword>
<keyword evidence="2" id="KW-0472">Membrane</keyword>
<gene>
    <name evidence="3" type="ORF">DKT75_02125</name>
</gene>